<sequence length="197" mass="22471">MLLRWMGRHIAEDGKRTKWVQNMSLPIRKATLSFAMKFLWLLVRTRLSATQADDVVTWDRAVMIAAIMAGLELYYSRILIVEIYDRDFRTTTNLPFPCLIFHLCMEFLVPIWHCDKFLEGTKTVDIDLIRDDVNLAAPWGEPQVDVPQLGAYLATDVEHLRADDNTFPAPTIDAHAPPSTTTSHAPELIPSYSLLET</sequence>
<gene>
    <name evidence="2" type="ORF">MTR67_043845</name>
</gene>
<evidence type="ECO:0000313" key="2">
    <source>
        <dbReference type="EMBL" id="WMV50460.1"/>
    </source>
</evidence>
<evidence type="ECO:0000259" key="1">
    <source>
        <dbReference type="Pfam" id="PF20167"/>
    </source>
</evidence>
<feature type="domain" description="Putative plant transposon protein" evidence="1">
    <location>
        <begin position="4"/>
        <end position="109"/>
    </location>
</feature>
<name>A0AAF0UR30_SOLVR</name>
<protein>
    <recommendedName>
        <fullName evidence="1">Putative plant transposon protein domain-containing protein</fullName>
    </recommendedName>
</protein>
<reference evidence="2" key="1">
    <citation type="submission" date="2023-08" db="EMBL/GenBank/DDBJ databases">
        <title>A de novo genome assembly of Solanum verrucosum Schlechtendal, a Mexican diploid species geographically isolated from the other diploid A-genome species in potato relatives.</title>
        <authorList>
            <person name="Hosaka K."/>
        </authorList>
    </citation>
    <scope>NUCLEOTIDE SEQUENCE</scope>
    <source>
        <tissue evidence="2">Young leaves</tissue>
    </source>
</reference>
<proteinExistence type="predicted"/>
<dbReference type="Pfam" id="PF20167">
    <property type="entry name" value="Transposase_32"/>
    <property type="match status" value="1"/>
</dbReference>
<dbReference type="InterPro" id="IPR046796">
    <property type="entry name" value="Transposase_32_dom"/>
</dbReference>
<evidence type="ECO:0000313" key="3">
    <source>
        <dbReference type="Proteomes" id="UP001234989"/>
    </source>
</evidence>
<dbReference type="AlphaFoldDB" id="A0AAF0UR30"/>
<accession>A0AAF0UR30</accession>
<dbReference type="EMBL" id="CP133621">
    <property type="protein sequence ID" value="WMV50460.1"/>
    <property type="molecule type" value="Genomic_DNA"/>
</dbReference>
<keyword evidence="3" id="KW-1185">Reference proteome</keyword>
<organism evidence="2 3">
    <name type="scientific">Solanum verrucosum</name>
    <dbReference type="NCBI Taxonomy" id="315347"/>
    <lineage>
        <taxon>Eukaryota</taxon>
        <taxon>Viridiplantae</taxon>
        <taxon>Streptophyta</taxon>
        <taxon>Embryophyta</taxon>
        <taxon>Tracheophyta</taxon>
        <taxon>Spermatophyta</taxon>
        <taxon>Magnoliopsida</taxon>
        <taxon>eudicotyledons</taxon>
        <taxon>Gunneridae</taxon>
        <taxon>Pentapetalae</taxon>
        <taxon>asterids</taxon>
        <taxon>lamiids</taxon>
        <taxon>Solanales</taxon>
        <taxon>Solanaceae</taxon>
        <taxon>Solanoideae</taxon>
        <taxon>Solaneae</taxon>
        <taxon>Solanum</taxon>
    </lineage>
</organism>
<dbReference type="Proteomes" id="UP001234989">
    <property type="component" value="Chromosome 10"/>
</dbReference>